<dbReference type="InterPro" id="IPR017956">
    <property type="entry name" value="AT_hook_DNA-bd_motif"/>
</dbReference>
<gene>
    <name evidence="2" type="ORF">FA13DRAFT_1725473</name>
</gene>
<evidence type="ECO:0000313" key="3">
    <source>
        <dbReference type="Proteomes" id="UP000298030"/>
    </source>
</evidence>
<dbReference type="SMART" id="SM00384">
    <property type="entry name" value="AT_hook"/>
    <property type="match status" value="4"/>
</dbReference>
<dbReference type="EMBL" id="QPFP01000003">
    <property type="protein sequence ID" value="TEB37854.1"/>
    <property type="molecule type" value="Genomic_DNA"/>
</dbReference>
<feature type="compositionally biased region" description="Basic and acidic residues" evidence="1">
    <location>
        <begin position="45"/>
        <end position="56"/>
    </location>
</feature>
<feature type="region of interest" description="Disordered" evidence="1">
    <location>
        <begin position="24"/>
        <end position="60"/>
    </location>
</feature>
<name>A0A4Y7TV89_COPMI</name>
<sequence length="308" mass="33390">MSADDVASLQARIAFLESQLDERRAWPQDQSDRVEQATRDDDDVHLEKGAQRREEGGLSEQLSLMRADMAKLSGEVKALSLKLELQRNPVGVGPPSTPFALQPPSVTITPVVDGAPAVEASQPVDIPSVPRKRGRPRKIRVEVPPEVAPDGPVAPRKRGRPRKIRDETVTDVPTVPRKRGRPRKIRDENPAEVPSPPKKRGRPSDATDIINEVTVDLRHTPATRGRPSRTSWPPTEEPPNALVAQGSSGSVTAGHTRSPEMRRLADVMSNPGPSKDASGEEEGLGGEGDTEVLSNASEDVVMVELTHP</sequence>
<feature type="compositionally biased region" description="Basic and acidic residues" evidence="1">
    <location>
        <begin position="24"/>
        <end position="39"/>
    </location>
</feature>
<evidence type="ECO:0000256" key="1">
    <source>
        <dbReference type="SAM" id="MobiDB-lite"/>
    </source>
</evidence>
<organism evidence="2 3">
    <name type="scientific">Coprinellus micaceus</name>
    <name type="common">Glistening ink-cap mushroom</name>
    <name type="synonym">Coprinus micaceus</name>
    <dbReference type="NCBI Taxonomy" id="71717"/>
    <lineage>
        <taxon>Eukaryota</taxon>
        <taxon>Fungi</taxon>
        <taxon>Dikarya</taxon>
        <taxon>Basidiomycota</taxon>
        <taxon>Agaricomycotina</taxon>
        <taxon>Agaricomycetes</taxon>
        <taxon>Agaricomycetidae</taxon>
        <taxon>Agaricales</taxon>
        <taxon>Agaricineae</taxon>
        <taxon>Psathyrellaceae</taxon>
        <taxon>Coprinellus</taxon>
    </lineage>
</organism>
<accession>A0A4Y7TV89</accession>
<comment type="caution">
    <text evidence="2">The sequence shown here is derived from an EMBL/GenBank/DDBJ whole genome shotgun (WGS) entry which is preliminary data.</text>
</comment>
<feature type="region of interest" description="Disordered" evidence="1">
    <location>
        <begin position="117"/>
        <end position="308"/>
    </location>
</feature>
<proteinExistence type="predicted"/>
<protein>
    <submittedName>
        <fullName evidence="2">Uncharacterized protein</fullName>
    </submittedName>
</protein>
<feature type="compositionally biased region" description="Acidic residues" evidence="1">
    <location>
        <begin position="279"/>
        <end position="290"/>
    </location>
</feature>
<dbReference type="Pfam" id="PF02178">
    <property type="entry name" value="AT_hook"/>
    <property type="match status" value="4"/>
</dbReference>
<feature type="compositionally biased region" description="Polar residues" evidence="1">
    <location>
        <begin position="245"/>
        <end position="255"/>
    </location>
</feature>
<keyword evidence="3" id="KW-1185">Reference proteome</keyword>
<dbReference type="GO" id="GO:0003677">
    <property type="term" value="F:DNA binding"/>
    <property type="evidence" value="ECO:0007669"/>
    <property type="project" value="InterPro"/>
</dbReference>
<reference evidence="2 3" key="1">
    <citation type="journal article" date="2019" name="Nat. Ecol. Evol.">
        <title>Megaphylogeny resolves global patterns of mushroom evolution.</title>
        <authorList>
            <person name="Varga T."/>
            <person name="Krizsan K."/>
            <person name="Foldi C."/>
            <person name="Dima B."/>
            <person name="Sanchez-Garcia M."/>
            <person name="Sanchez-Ramirez S."/>
            <person name="Szollosi G.J."/>
            <person name="Szarkandi J.G."/>
            <person name="Papp V."/>
            <person name="Albert L."/>
            <person name="Andreopoulos W."/>
            <person name="Angelini C."/>
            <person name="Antonin V."/>
            <person name="Barry K.W."/>
            <person name="Bougher N.L."/>
            <person name="Buchanan P."/>
            <person name="Buyck B."/>
            <person name="Bense V."/>
            <person name="Catcheside P."/>
            <person name="Chovatia M."/>
            <person name="Cooper J."/>
            <person name="Damon W."/>
            <person name="Desjardin D."/>
            <person name="Finy P."/>
            <person name="Geml J."/>
            <person name="Haridas S."/>
            <person name="Hughes K."/>
            <person name="Justo A."/>
            <person name="Karasinski D."/>
            <person name="Kautmanova I."/>
            <person name="Kiss B."/>
            <person name="Kocsube S."/>
            <person name="Kotiranta H."/>
            <person name="LaButti K.M."/>
            <person name="Lechner B.E."/>
            <person name="Liimatainen K."/>
            <person name="Lipzen A."/>
            <person name="Lukacs Z."/>
            <person name="Mihaltcheva S."/>
            <person name="Morgado L.N."/>
            <person name="Niskanen T."/>
            <person name="Noordeloos M.E."/>
            <person name="Ohm R.A."/>
            <person name="Ortiz-Santana B."/>
            <person name="Ovrebo C."/>
            <person name="Racz N."/>
            <person name="Riley R."/>
            <person name="Savchenko A."/>
            <person name="Shiryaev A."/>
            <person name="Soop K."/>
            <person name="Spirin V."/>
            <person name="Szebenyi C."/>
            <person name="Tomsovsky M."/>
            <person name="Tulloss R.E."/>
            <person name="Uehling J."/>
            <person name="Grigoriev I.V."/>
            <person name="Vagvolgyi C."/>
            <person name="Papp T."/>
            <person name="Martin F.M."/>
            <person name="Miettinen O."/>
            <person name="Hibbett D.S."/>
            <person name="Nagy L.G."/>
        </authorList>
    </citation>
    <scope>NUCLEOTIDE SEQUENCE [LARGE SCALE GENOMIC DNA]</scope>
    <source>
        <strain evidence="2 3">FP101781</strain>
    </source>
</reference>
<evidence type="ECO:0000313" key="2">
    <source>
        <dbReference type="EMBL" id="TEB37854.1"/>
    </source>
</evidence>
<dbReference type="Proteomes" id="UP000298030">
    <property type="component" value="Unassembled WGS sequence"/>
</dbReference>
<dbReference type="STRING" id="71717.A0A4Y7TV89"/>
<dbReference type="AlphaFoldDB" id="A0A4Y7TV89"/>
<dbReference type="PRINTS" id="PR00929">
    <property type="entry name" value="ATHOOK"/>
</dbReference>